<feature type="compositionally biased region" description="Basic residues" evidence="1">
    <location>
        <begin position="114"/>
        <end position="123"/>
    </location>
</feature>
<reference evidence="2" key="1">
    <citation type="submission" date="2019-06" db="EMBL/GenBank/DDBJ databases">
        <authorList>
            <person name="Zheng W."/>
        </authorList>
    </citation>
    <scope>NUCLEOTIDE SEQUENCE</scope>
    <source>
        <strain evidence="2">QDHG01</strain>
    </source>
</reference>
<feature type="region of interest" description="Disordered" evidence="1">
    <location>
        <begin position="99"/>
        <end position="123"/>
    </location>
</feature>
<evidence type="ECO:0000256" key="1">
    <source>
        <dbReference type="SAM" id="MobiDB-lite"/>
    </source>
</evidence>
<comment type="caution">
    <text evidence="2">The sequence shown here is derived from an EMBL/GenBank/DDBJ whole genome shotgun (WGS) entry which is preliminary data.</text>
</comment>
<name>A0A8J8T1E3_HALGN</name>
<evidence type="ECO:0000313" key="2">
    <source>
        <dbReference type="EMBL" id="TNV78604.1"/>
    </source>
</evidence>
<gene>
    <name evidence="2" type="ORF">FGO68_gene11029</name>
</gene>
<evidence type="ECO:0000313" key="3">
    <source>
        <dbReference type="Proteomes" id="UP000785679"/>
    </source>
</evidence>
<accession>A0A8J8T1E3</accession>
<dbReference type="Proteomes" id="UP000785679">
    <property type="component" value="Unassembled WGS sequence"/>
</dbReference>
<keyword evidence="3" id="KW-1185">Reference proteome</keyword>
<organism evidence="2 3">
    <name type="scientific">Halteria grandinella</name>
    <dbReference type="NCBI Taxonomy" id="5974"/>
    <lineage>
        <taxon>Eukaryota</taxon>
        <taxon>Sar</taxon>
        <taxon>Alveolata</taxon>
        <taxon>Ciliophora</taxon>
        <taxon>Intramacronucleata</taxon>
        <taxon>Spirotrichea</taxon>
        <taxon>Stichotrichia</taxon>
        <taxon>Sporadotrichida</taxon>
        <taxon>Halteriidae</taxon>
        <taxon>Halteria</taxon>
    </lineage>
</organism>
<dbReference type="EMBL" id="RRYP01010108">
    <property type="protein sequence ID" value="TNV78604.1"/>
    <property type="molecule type" value="Genomic_DNA"/>
</dbReference>
<proteinExistence type="predicted"/>
<protein>
    <submittedName>
        <fullName evidence="2">Uncharacterized protein</fullName>
    </submittedName>
</protein>
<dbReference type="AlphaFoldDB" id="A0A8J8T1E3"/>
<sequence>MPQLATVQCSSSRQDCIGAVGAIGGMCFSIMAKGGGNNEAQNAFKQGVKLVVQQSGHPPSKSVEEKIETNVDEMTEKKNNGSENLLESTRNLKLPLLPRALNQQRAGGPPLQRAKGRRFREPG</sequence>